<dbReference type="PROSITE" id="PS51205">
    <property type="entry name" value="VPS9"/>
    <property type="match status" value="1"/>
</dbReference>
<proteinExistence type="predicted"/>
<dbReference type="InterPro" id="IPR037191">
    <property type="entry name" value="VPS9_dom_sf"/>
</dbReference>
<organism evidence="3 4">
    <name type="scientific">Euplotes crassus</name>
    <dbReference type="NCBI Taxonomy" id="5936"/>
    <lineage>
        <taxon>Eukaryota</taxon>
        <taxon>Sar</taxon>
        <taxon>Alveolata</taxon>
        <taxon>Ciliophora</taxon>
        <taxon>Intramacronucleata</taxon>
        <taxon>Spirotrichea</taxon>
        <taxon>Hypotrichia</taxon>
        <taxon>Euplotida</taxon>
        <taxon>Euplotidae</taxon>
        <taxon>Moneuplotes</taxon>
    </lineage>
</organism>
<dbReference type="Pfam" id="PF02204">
    <property type="entry name" value="VPS9"/>
    <property type="match status" value="1"/>
</dbReference>
<sequence>MGSSQSQDNEDLWKQREEYYETLSGNPTLQSKTSNFGRYSTGSMKKFENSDDDQGFYESYDSSKSHRNRNQNTQQSRSCLACCVSAKVESLYEKPFNRFLKDKSWLNTLIDGLMEFSKLQQGLKEIANYVKSNQEILNENKQNFYDEIELIRIKYEYGKKAAWRYQDTCEELDDNFVRTFIDNNFECKNDLDTSCILDFVEYKKPERMSQVSSSKADFNIADQYGEVSDKTKALIFCIKKQINNQSHPINLLNQEFAKVFCKCYQKLVDKKQASSVKLKSKLKELNQRMVILSGADTSFIKKNESDEATNGSIGPNLSPKHNNMLTSQVIGDVKQFISLMLKTTKMFYLPVLRGSEFSELREDFVEGITNLILSNEVYKIVFSFLRLEFRDLEECLRERYREFTQLTPSECKVDEYFCCDATSPILKIHKDICHSNNEAVVSELTSINMDNPNRMTLSQRIKKELPKSFIFQRQDMLKDVPDTFEGKQDSQSCFEIIETEYEHRRSKSFNNVRKSSTSTAEITHSLPKIWEIENRLRQKPYQNAISKLKEINICEGPMKKVRLLEKVNTIIKKDIEKFWEGIPVDPNHLTITHDTKIPLYIFLIIRSKIVNLAANIKFINEFTTSYVHGSHLGNNLALYESAMTIVADNEKNYINNVAEQKKVHKQATSRFGSFATSIFNEDLDPFFEFENQGSFVVEKS</sequence>
<name>A0AAD1X6P2_EUPCR</name>
<evidence type="ECO:0000313" key="3">
    <source>
        <dbReference type="EMBL" id="CAI2359445.1"/>
    </source>
</evidence>
<feature type="compositionally biased region" description="Polar residues" evidence="1">
    <location>
        <begin position="24"/>
        <end position="43"/>
    </location>
</feature>
<evidence type="ECO:0000313" key="4">
    <source>
        <dbReference type="Proteomes" id="UP001295684"/>
    </source>
</evidence>
<feature type="domain" description="VPS9" evidence="2">
    <location>
        <begin position="499"/>
        <end position="655"/>
    </location>
</feature>
<reference evidence="3" key="1">
    <citation type="submission" date="2023-07" db="EMBL/GenBank/DDBJ databases">
        <authorList>
            <consortium name="AG Swart"/>
            <person name="Singh M."/>
            <person name="Singh A."/>
            <person name="Seah K."/>
            <person name="Emmerich C."/>
        </authorList>
    </citation>
    <scope>NUCLEOTIDE SEQUENCE</scope>
    <source>
        <strain evidence="3">DP1</strain>
    </source>
</reference>
<dbReference type="InterPro" id="IPR003123">
    <property type="entry name" value="VPS9"/>
</dbReference>
<comment type="caution">
    <text evidence="3">The sequence shown here is derived from an EMBL/GenBank/DDBJ whole genome shotgun (WGS) entry which is preliminary data.</text>
</comment>
<accession>A0AAD1X6P2</accession>
<dbReference type="EMBL" id="CAMPGE010000692">
    <property type="protein sequence ID" value="CAI2359445.1"/>
    <property type="molecule type" value="Genomic_DNA"/>
</dbReference>
<dbReference type="SUPFAM" id="SSF109993">
    <property type="entry name" value="VPS9 domain"/>
    <property type="match status" value="1"/>
</dbReference>
<dbReference type="Gene3D" id="1.20.1050.80">
    <property type="entry name" value="VPS9 domain"/>
    <property type="match status" value="1"/>
</dbReference>
<gene>
    <name evidence="3" type="ORF">ECRASSUSDP1_LOCUS736</name>
</gene>
<evidence type="ECO:0000256" key="1">
    <source>
        <dbReference type="SAM" id="MobiDB-lite"/>
    </source>
</evidence>
<dbReference type="Proteomes" id="UP001295684">
    <property type="component" value="Unassembled WGS sequence"/>
</dbReference>
<keyword evidence="4" id="KW-1185">Reference proteome</keyword>
<evidence type="ECO:0000259" key="2">
    <source>
        <dbReference type="PROSITE" id="PS51205"/>
    </source>
</evidence>
<feature type="region of interest" description="Disordered" evidence="1">
    <location>
        <begin position="24"/>
        <end position="47"/>
    </location>
</feature>
<dbReference type="AlphaFoldDB" id="A0AAD1X6P2"/>
<protein>
    <recommendedName>
        <fullName evidence="2">VPS9 domain-containing protein</fullName>
    </recommendedName>
</protein>